<protein>
    <submittedName>
        <fullName evidence="3">Uncharacterized protein</fullName>
    </submittedName>
</protein>
<feature type="transmembrane region" description="Helical" evidence="2">
    <location>
        <begin position="131"/>
        <end position="150"/>
    </location>
</feature>
<accession>A0ABZ0MZ87</accession>
<dbReference type="RefSeq" id="WP_286271956.1">
    <property type="nucleotide sequence ID" value="NZ_CP135990.1"/>
</dbReference>
<feature type="transmembrane region" description="Helical" evidence="2">
    <location>
        <begin position="104"/>
        <end position="125"/>
    </location>
</feature>
<keyword evidence="2" id="KW-0812">Transmembrane</keyword>
<feature type="transmembrane region" description="Helical" evidence="2">
    <location>
        <begin position="215"/>
        <end position="237"/>
    </location>
</feature>
<feature type="region of interest" description="Disordered" evidence="1">
    <location>
        <begin position="1"/>
        <end position="24"/>
    </location>
</feature>
<feature type="transmembrane region" description="Helical" evidence="2">
    <location>
        <begin position="162"/>
        <end position="184"/>
    </location>
</feature>
<feature type="transmembrane region" description="Helical" evidence="2">
    <location>
        <begin position="77"/>
        <end position="97"/>
    </location>
</feature>
<dbReference type="Proteomes" id="UP001302443">
    <property type="component" value="Chromosome"/>
</dbReference>
<evidence type="ECO:0000256" key="1">
    <source>
        <dbReference type="SAM" id="MobiDB-lite"/>
    </source>
</evidence>
<keyword evidence="4" id="KW-1185">Reference proteome</keyword>
<evidence type="ECO:0000313" key="3">
    <source>
        <dbReference type="EMBL" id="WPA91436.1"/>
    </source>
</evidence>
<evidence type="ECO:0000256" key="2">
    <source>
        <dbReference type="SAM" id="Phobius"/>
    </source>
</evidence>
<gene>
    <name evidence="3" type="ORF">QS795_013245</name>
</gene>
<keyword evidence="2" id="KW-1133">Transmembrane helix</keyword>
<dbReference type="EMBL" id="CP135990">
    <property type="protein sequence ID" value="WPA91436.1"/>
    <property type="molecule type" value="Genomic_DNA"/>
</dbReference>
<reference evidence="3 4" key="1">
    <citation type="submission" date="2023-09" db="EMBL/GenBank/DDBJ databases">
        <title>Genomic Revisitation and Reclassification of the Genus Providencia.</title>
        <authorList>
            <person name="Dong X."/>
        </authorList>
    </citation>
    <scope>NUCLEOTIDE SEQUENCE [LARGE SCALE GENOMIC DNA]</scope>
    <source>
        <strain evidence="3 4">D4759</strain>
    </source>
</reference>
<organism evidence="3 4">
    <name type="scientific">Providencia zhijiangensis</name>
    <dbReference type="NCBI Taxonomy" id="3053982"/>
    <lineage>
        <taxon>Bacteria</taxon>
        <taxon>Pseudomonadati</taxon>
        <taxon>Pseudomonadota</taxon>
        <taxon>Gammaproteobacteria</taxon>
        <taxon>Enterobacterales</taxon>
        <taxon>Morganellaceae</taxon>
        <taxon>Providencia</taxon>
    </lineage>
</organism>
<feature type="transmembrane region" description="Helical" evidence="2">
    <location>
        <begin position="50"/>
        <end position="70"/>
    </location>
</feature>
<sequence length="253" mass="28592">METPKEKKPVTNKNRGRQSSSASFFPKKKAVKSVKETHNSFSVVRAFSKMINYGFSIFYVGFIISVWFFPENYSVEIIYNLTLILIFEFILVHSGVFMSVFKNFFVILGFALFYGLFALAINMSVLGDSPVILYLYSATVVNRMLFGLTSRTDQERQENMGYSALMAMNFMFSIFTALLLSWMVPYGGLTPAYLESIHYLDSIGTGGEFPEKPHVAFAFGVLYFSLPVVLPALFGLLSLRKKKKAQMADMDGQ</sequence>
<name>A0ABZ0MZ87_9GAMM</name>
<evidence type="ECO:0000313" key="4">
    <source>
        <dbReference type="Proteomes" id="UP001302443"/>
    </source>
</evidence>
<keyword evidence="2" id="KW-0472">Membrane</keyword>
<proteinExistence type="predicted"/>